<keyword evidence="3" id="KW-0770">Synapse</keyword>
<dbReference type="SMART" id="SM00584">
    <property type="entry name" value="TLDc"/>
    <property type="match status" value="1"/>
</dbReference>
<accession>A0A210PVM4</accession>
<dbReference type="Pfam" id="PF00566">
    <property type="entry name" value="RabGAP-TBC"/>
    <property type="match status" value="1"/>
</dbReference>
<dbReference type="GO" id="GO:0012505">
    <property type="term" value="C:endomembrane system"/>
    <property type="evidence" value="ECO:0007669"/>
    <property type="project" value="UniProtKB-SubCell"/>
</dbReference>
<feature type="region of interest" description="Disordered" evidence="7">
    <location>
        <begin position="53"/>
        <end position="96"/>
    </location>
</feature>
<evidence type="ECO:0000313" key="10">
    <source>
        <dbReference type="Proteomes" id="UP000242188"/>
    </source>
</evidence>
<dbReference type="PANTHER" id="PTHR23354:SF122">
    <property type="entry name" value="GTPASE-ACTIVATING PROTEIN SKYWALKER"/>
    <property type="match status" value="1"/>
</dbReference>
<feature type="compositionally biased region" description="Acidic residues" evidence="7">
    <location>
        <begin position="60"/>
        <end position="69"/>
    </location>
</feature>
<dbReference type="InterPro" id="IPR006571">
    <property type="entry name" value="TLDc_dom"/>
</dbReference>
<evidence type="ECO:0000256" key="7">
    <source>
        <dbReference type="SAM" id="MobiDB-lite"/>
    </source>
</evidence>
<dbReference type="Gene3D" id="1.10.472.80">
    <property type="entry name" value="Ypt/Rab-GAP domain of gyp1p, domain 3"/>
    <property type="match status" value="1"/>
</dbReference>
<dbReference type="EMBL" id="NEDP02005460">
    <property type="protein sequence ID" value="OWF40524.1"/>
    <property type="molecule type" value="Genomic_DNA"/>
</dbReference>
<evidence type="ECO:0000256" key="1">
    <source>
        <dbReference type="ARBA" id="ARBA00004156"/>
    </source>
</evidence>
<dbReference type="GO" id="GO:0030659">
    <property type="term" value="C:cytoplasmic vesicle membrane"/>
    <property type="evidence" value="ECO:0007669"/>
    <property type="project" value="UniProtKB-SubCell"/>
</dbReference>
<evidence type="ECO:0000256" key="4">
    <source>
        <dbReference type="ARBA" id="ARBA00023136"/>
    </source>
</evidence>
<dbReference type="SUPFAM" id="SSF47923">
    <property type="entry name" value="Ypt/Rab-GAP domain of gyp1p"/>
    <property type="match status" value="1"/>
</dbReference>
<evidence type="ECO:0000256" key="3">
    <source>
        <dbReference type="ARBA" id="ARBA00023018"/>
    </source>
</evidence>
<feature type="compositionally biased region" description="Low complexity" evidence="7">
    <location>
        <begin position="368"/>
        <end position="382"/>
    </location>
</feature>
<dbReference type="Proteomes" id="UP000242188">
    <property type="component" value="Unassembled WGS sequence"/>
</dbReference>
<dbReference type="GO" id="GO:0045202">
    <property type="term" value="C:synapse"/>
    <property type="evidence" value="ECO:0007669"/>
    <property type="project" value="UniProtKB-SubCell"/>
</dbReference>
<feature type="compositionally biased region" description="Basic and acidic residues" evidence="7">
    <location>
        <begin position="178"/>
        <end position="188"/>
    </location>
</feature>
<dbReference type="InterPro" id="IPR035969">
    <property type="entry name" value="Rab-GAP_TBC_sf"/>
</dbReference>
<dbReference type="STRING" id="6573.A0A210PVM4"/>
<proteinExistence type="predicted"/>
<feature type="region of interest" description="Disordered" evidence="7">
    <location>
        <begin position="168"/>
        <end position="188"/>
    </location>
</feature>
<keyword evidence="4" id="KW-0472">Membrane</keyword>
<name>A0A210PVM4_MIZYE</name>
<evidence type="ECO:0000259" key="8">
    <source>
        <dbReference type="PROSITE" id="PS51886"/>
    </source>
</evidence>
<dbReference type="OrthoDB" id="10065050at2759"/>
<dbReference type="SMART" id="SM00164">
    <property type="entry name" value="TBC"/>
    <property type="match status" value="1"/>
</dbReference>
<feature type="region of interest" description="Disordered" evidence="7">
    <location>
        <begin position="347"/>
        <end position="412"/>
    </location>
</feature>
<dbReference type="PANTHER" id="PTHR23354">
    <property type="entry name" value="NUCLEOLAR PROTEIN 7/ESTROGEN RECEPTOR COACTIVATOR-RELATED"/>
    <property type="match status" value="1"/>
</dbReference>
<evidence type="ECO:0000256" key="5">
    <source>
        <dbReference type="ARBA" id="ARBA00023329"/>
    </source>
</evidence>
<reference evidence="9 10" key="1">
    <citation type="journal article" date="2017" name="Nat. Ecol. Evol.">
        <title>Scallop genome provides insights into evolution of bilaterian karyotype and development.</title>
        <authorList>
            <person name="Wang S."/>
            <person name="Zhang J."/>
            <person name="Jiao W."/>
            <person name="Li J."/>
            <person name="Xun X."/>
            <person name="Sun Y."/>
            <person name="Guo X."/>
            <person name="Huan P."/>
            <person name="Dong B."/>
            <person name="Zhang L."/>
            <person name="Hu X."/>
            <person name="Sun X."/>
            <person name="Wang J."/>
            <person name="Zhao C."/>
            <person name="Wang Y."/>
            <person name="Wang D."/>
            <person name="Huang X."/>
            <person name="Wang R."/>
            <person name="Lv J."/>
            <person name="Li Y."/>
            <person name="Zhang Z."/>
            <person name="Liu B."/>
            <person name="Lu W."/>
            <person name="Hui Y."/>
            <person name="Liang J."/>
            <person name="Zhou Z."/>
            <person name="Hou R."/>
            <person name="Li X."/>
            <person name="Liu Y."/>
            <person name="Li H."/>
            <person name="Ning X."/>
            <person name="Lin Y."/>
            <person name="Zhao L."/>
            <person name="Xing Q."/>
            <person name="Dou J."/>
            <person name="Li Y."/>
            <person name="Mao J."/>
            <person name="Guo H."/>
            <person name="Dou H."/>
            <person name="Li T."/>
            <person name="Mu C."/>
            <person name="Jiang W."/>
            <person name="Fu Q."/>
            <person name="Fu X."/>
            <person name="Miao Y."/>
            <person name="Liu J."/>
            <person name="Yu Q."/>
            <person name="Li R."/>
            <person name="Liao H."/>
            <person name="Li X."/>
            <person name="Kong Y."/>
            <person name="Jiang Z."/>
            <person name="Chourrout D."/>
            <person name="Li R."/>
            <person name="Bao Z."/>
        </authorList>
    </citation>
    <scope>NUCLEOTIDE SEQUENCE [LARGE SCALE GENOMIC DNA]</scope>
    <source>
        <strain evidence="9 10">PY_sf001</strain>
    </source>
</reference>
<keyword evidence="10" id="KW-1185">Reference proteome</keyword>
<evidence type="ECO:0000313" key="9">
    <source>
        <dbReference type="EMBL" id="OWF40524.1"/>
    </source>
</evidence>
<dbReference type="Pfam" id="PF07534">
    <property type="entry name" value="TLD"/>
    <property type="match status" value="1"/>
</dbReference>
<gene>
    <name evidence="9" type="ORF">KP79_PYT19962</name>
</gene>
<evidence type="ECO:0000256" key="6">
    <source>
        <dbReference type="ARBA" id="ARBA00034103"/>
    </source>
</evidence>
<sequence length="983" mass="110475">MNTDLLGLISHEELSLPMAAEGQTVGNEDLLNESSSTDDEVKVKDVVGGVTQTAQSTDTEIPDESEEECNQLKSNTNSKDTDLEQPLLDETKETDSELQFVYNTKEESYGDTVLLLPFDENNTSSTDEIEPKYIDSEKIDEKKDNLTVSTPLESIHFVDESGDKERLLQPDSDLSFNSDDKYQKKVDDEKTHPDYYLKGSASLIENLPKDTVNESLPKVDETPPDGGLDEIQIASCLDENLSRDILDDALIELTSVQPVEAAGHFLELSVEDSENTLSNEATPDMITGHLHKCSSQESMEKTSNSITLLGLARGDNQETVESDTEQAIFIPSVKLKGVLDYQTGKEISDSANTATEPSDSVTEATEPSGSATGTSHSSAEAAGVEHILNEHSSDDETEPKSEDVDGDVIVPDPTLVQENKVIDQDSDIEEGHLEVTAYQETEKSEDDKVLVYEHPFVSHVNVDSVNYPESCLAKEKKRKKKDHSLKDSEDHIKSLLVSLNLKHLKAFLRTSLWAHDHQMRGLLWQQACKYLHKAGGDFYEEMVDELYNQQGQSGEVTLPSLVDFDNLPTYHLNTPGIQSVQKILAVMHHTNPDITYCPTLFGLVSVFLHYMTPSDAYNCAYGLLRSKETFIMQTKVSFEATKMVIRDLTKTYAKSAYVNLVRNTNNIDGVFDSWYWWIFRDLPFPHLVCIIDCFILEGIKVFYRAALAILILYTKHTAKRSRSSSRHGHADAATSIRQFCREFPFRTDKLLRTGFGVRGLTRKHIKKLQIKNEMYINSRHLHTSASSQSMNGRRRANSGPTNIHIDGTSTIFTQDMLYTVWSWLPPRFAVCQPELLYTSEEHGTSLMTLYTRVEDHQPTLIVIKTTNDEVFGAFCSTYWRDRKHRTKNLSYFGTGETFIFTLNPKKQKYSWVGLQQEDIPNTANMFLAGDNSMLTIGGGNGEAIQLDANLLHCRTEKCDTFHNEPLCTGEDFTCKVVEVYGFV</sequence>
<organism evidence="9 10">
    <name type="scientific">Mizuhopecten yessoensis</name>
    <name type="common">Japanese scallop</name>
    <name type="synonym">Patinopecten yessoensis</name>
    <dbReference type="NCBI Taxonomy" id="6573"/>
    <lineage>
        <taxon>Eukaryota</taxon>
        <taxon>Metazoa</taxon>
        <taxon>Spiralia</taxon>
        <taxon>Lophotrochozoa</taxon>
        <taxon>Mollusca</taxon>
        <taxon>Bivalvia</taxon>
        <taxon>Autobranchia</taxon>
        <taxon>Pteriomorphia</taxon>
        <taxon>Pectinida</taxon>
        <taxon>Pectinoidea</taxon>
        <taxon>Pectinidae</taxon>
        <taxon>Mizuhopecten</taxon>
    </lineage>
</organism>
<keyword evidence="5" id="KW-0968">Cytoplasmic vesicle</keyword>
<comment type="subcellular location">
    <subcellularLocation>
        <location evidence="1">Cytoplasmic vesicle membrane</location>
    </subcellularLocation>
    <subcellularLocation>
        <location evidence="2">Endomembrane system</location>
        <topology evidence="2">Peripheral membrane protein</topology>
    </subcellularLocation>
    <subcellularLocation>
        <location evidence="6">Synapse</location>
    </subcellularLocation>
</comment>
<comment type="caution">
    <text evidence="9">The sequence shown here is derived from an EMBL/GenBank/DDBJ whole genome shotgun (WGS) entry which is preliminary data.</text>
</comment>
<feature type="compositionally biased region" description="Polar residues" evidence="7">
    <location>
        <begin position="349"/>
        <end position="367"/>
    </location>
</feature>
<dbReference type="AlphaFoldDB" id="A0A210PVM4"/>
<feature type="compositionally biased region" description="Basic and acidic residues" evidence="7">
    <location>
        <begin position="387"/>
        <end position="403"/>
    </location>
</feature>
<dbReference type="InterPro" id="IPR000195">
    <property type="entry name" value="Rab-GAP-TBC_dom"/>
</dbReference>
<feature type="domain" description="TLDc" evidence="8">
    <location>
        <begin position="810"/>
        <end position="983"/>
    </location>
</feature>
<dbReference type="PROSITE" id="PS51886">
    <property type="entry name" value="TLDC"/>
    <property type="match status" value="1"/>
</dbReference>
<evidence type="ECO:0000256" key="2">
    <source>
        <dbReference type="ARBA" id="ARBA00004184"/>
    </source>
</evidence>
<protein>
    <submittedName>
        <fullName evidence="9">TBC1 domain family member 24</fullName>
    </submittedName>
</protein>